<feature type="chain" id="PRO_5003329377" evidence="1">
    <location>
        <begin position="33"/>
        <end position="488"/>
    </location>
</feature>
<reference evidence="3 4" key="1">
    <citation type="submission" date="2011-05" db="EMBL/GenBank/DDBJ databases">
        <title>Whole genome sequence of Microlunatus phosphovorus NM-1.</title>
        <authorList>
            <person name="Hosoyama A."/>
            <person name="Sasaki K."/>
            <person name="Harada T."/>
            <person name="Igarashi R."/>
            <person name="Kawakoshi A."/>
            <person name="Sasagawa M."/>
            <person name="Fukada J."/>
            <person name="Nakamura S."/>
            <person name="Katano Y."/>
            <person name="Hanada S."/>
            <person name="Kamagata Y."/>
            <person name="Nakamura N."/>
            <person name="Yamazaki S."/>
            <person name="Fujita N."/>
        </authorList>
    </citation>
    <scope>NUCLEOTIDE SEQUENCE [LARGE SCALE GENOMIC DNA]</scope>
    <source>
        <strain evidence="4">ATCC 700054 / DSM 10555 / JCM 9379 / NBRC 101784 / NCIMB 13414 / VKM Ac-1990 / NM-1</strain>
    </source>
</reference>
<dbReference type="InterPro" id="IPR002937">
    <property type="entry name" value="Amino_oxidase"/>
</dbReference>
<keyword evidence="1" id="KW-0732">Signal</keyword>
<dbReference type="PROSITE" id="PS51318">
    <property type="entry name" value="TAT"/>
    <property type="match status" value="1"/>
</dbReference>
<dbReference type="InterPro" id="IPR006311">
    <property type="entry name" value="TAT_signal"/>
</dbReference>
<dbReference type="SUPFAM" id="SSF54373">
    <property type="entry name" value="FAD-linked reductases, C-terminal domain"/>
    <property type="match status" value="1"/>
</dbReference>
<dbReference type="Gene3D" id="1.20.1440.240">
    <property type="match status" value="1"/>
</dbReference>
<dbReference type="Proteomes" id="UP000007947">
    <property type="component" value="Chromosome"/>
</dbReference>
<dbReference type="Gene3D" id="3.50.50.60">
    <property type="entry name" value="FAD/NAD(P)-binding domain"/>
    <property type="match status" value="1"/>
</dbReference>
<gene>
    <name evidence="3" type="ordered locus">MLP_19140</name>
</gene>
<dbReference type="EMBL" id="AP012204">
    <property type="protein sequence ID" value="BAK34928.1"/>
    <property type="molecule type" value="Genomic_DNA"/>
</dbReference>
<dbReference type="PANTHER" id="PTHR10742:SF342">
    <property type="entry name" value="AMINE OXIDASE"/>
    <property type="match status" value="1"/>
</dbReference>
<dbReference type="PANTHER" id="PTHR10742">
    <property type="entry name" value="FLAVIN MONOAMINE OXIDASE"/>
    <property type="match status" value="1"/>
</dbReference>
<dbReference type="InterPro" id="IPR036188">
    <property type="entry name" value="FAD/NAD-bd_sf"/>
</dbReference>
<dbReference type="GO" id="GO:0009063">
    <property type="term" value="P:amino acid catabolic process"/>
    <property type="evidence" value="ECO:0007669"/>
    <property type="project" value="TreeGrafter"/>
</dbReference>
<feature type="signal peptide" evidence="1">
    <location>
        <begin position="1"/>
        <end position="32"/>
    </location>
</feature>
<sequence>MTRGLDRRTFLGALAAGAALPLAGQLPTPAQAEPTDRRRKCIAVLGAGLAGLAAAYQLTRRGYEVIVLEAQDRPGGRVETVRDGFRRGGHAEMGAVRIFETHTYTQKYVREFGLTLSPYDEGPSAVHLRGRRFLPPADGQPWPIPGLHPSEQPDPAARFPDYVEPGFDELGDLDTPGWPGSVPSARRLDRHTMDGYLRRRGASLAWRDWFYAQNGRIARVNAAAGFAVESLQSGERLTSIQGGNDRLPYAMAAALGSRVKYGSEVVRIAQDRHGVTIGYRDRTGGHELQVDRCVCALPFAPLRNVRLDAGFSQRKHRAIRNLAYMPAARCYFQTHSRFWEHDPLGRLGGLDLVGTDTMAGRVWNTSSQQRQPGLGMLHAYMFDTEALTFAAHGPGRVQAMRRLLDRVLPGLTEQVVAVAHKAWQEDRWASDGWGWTPSGDLHWMLPAMQQPEGRIHFAGEHTSLWIAWMNGALESAERVVEEIHHADS</sequence>
<evidence type="ECO:0000313" key="3">
    <source>
        <dbReference type="EMBL" id="BAK34928.1"/>
    </source>
</evidence>
<organism evidence="3 4">
    <name type="scientific">Microlunatus phosphovorus (strain ATCC 700054 / DSM 10555 / JCM 9379 / NBRC 101784 / NCIMB 13414 / VKM Ac-1990 / NM-1)</name>
    <dbReference type="NCBI Taxonomy" id="1032480"/>
    <lineage>
        <taxon>Bacteria</taxon>
        <taxon>Bacillati</taxon>
        <taxon>Actinomycetota</taxon>
        <taxon>Actinomycetes</taxon>
        <taxon>Propionibacteriales</taxon>
        <taxon>Propionibacteriaceae</taxon>
        <taxon>Microlunatus</taxon>
    </lineage>
</organism>
<dbReference type="Gene3D" id="3.90.660.10">
    <property type="match status" value="1"/>
</dbReference>
<dbReference type="GO" id="GO:0001716">
    <property type="term" value="F:L-amino-acid oxidase activity"/>
    <property type="evidence" value="ECO:0007669"/>
    <property type="project" value="TreeGrafter"/>
</dbReference>
<name>F5XT56_MICPN</name>
<evidence type="ECO:0000256" key="1">
    <source>
        <dbReference type="SAM" id="SignalP"/>
    </source>
</evidence>
<protein>
    <submittedName>
        <fullName evidence="3">Putative L-amino acid oxidase</fullName>
    </submittedName>
</protein>
<dbReference type="PRINTS" id="PR00419">
    <property type="entry name" value="ADXRDTASE"/>
</dbReference>
<evidence type="ECO:0000259" key="2">
    <source>
        <dbReference type="Pfam" id="PF01593"/>
    </source>
</evidence>
<proteinExistence type="predicted"/>
<dbReference type="SUPFAM" id="SSF51905">
    <property type="entry name" value="FAD/NAD(P)-binding domain"/>
    <property type="match status" value="1"/>
</dbReference>
<dbReference type="Pfam" id="PF01593">
    <property type="entry name" value="Amino_oxidase"/>
    <property type="match status" value="1"/>
</dbReference>
<evidence type="ECO:0000313" key="4">
    <source>
        <dbReference type="Proteomes" id="UP000007947"/>
    </source>
</evidence>
<dbReference type="HOGENOM" id="CLU_004498_8_3_11"/>
<accession>F5XT56</accession>
<dbReference type="InterPro" id="IPR050281">
    <property type="entry name" value="Flavin_monoamine_oxidase"/>
</dbReference>
<feature type="domain" description="Amine oxidase" evidence="2">
    <location>
        <begin position="49"/>
        <end position="483"/>
    </location>
</feature>
<dbReference type="eggNOG" id="COG1231">
    <property type="taxonomic scope" value="Bacteria"/>
</dbReference>
<dbReference type="AlphaFoldDB" id="F5XT56"/>
<keyword evidence="4" id="KW-1185">Reference proteome</keyword>
<dbReference type="STRING" id="1032480.MLP_19140"/>
<dbReference type="KEGG" id="mph:MLP_19140"/>